<dbReference type="EMBL" id="MU267834">
    <property type="protein sequence ID" value="KAH7908264.1"/>
    <property type="molecule type" value="Genomic_DNA"/>
</dbReference>
<comment type="caution">
    <text evidence="1">The sequence shown here is derived from an EMBL/GenBank/DDBJ whole genome shotgun (WGS) entry which is preliminary data.</text>
</comment>
<gene>
    <name evidence="1" type="ORF">BJ138DRAFT_1103658</name>
</gene>
<dbReference type="Proteomes" id="UP000790377">
    <property type="component" value="Unassembled WGS sequence"/>
</dbReference>
<sequence>MADTDVFAAMGIAGFGKATKKRTLDPSRFDKAKREDNITPAKPALASAPTLPEAGPSNALKISADDESDDDESDDPGRPPHPTLSLNNGEDVDVDSDDEEPEFDPDAPDLYDVSDPQFPITHEATLKEHTKVISALALDPSGARVLSGSHDYDVKLWDFGGMTAQTRSFKTWEPAGSYYVNDLKYSNNGQQFLVISGTSQAKLFDREGEENGHVSDLSACAWHPKDAQYFITSSADSTIRIWDVEDKRKQKTVIVVKSKERGARTKVSTCAYSPDGKLISGACLDGALHMWQASSNFVRPNLTVENAHTKGTETGSVTFSVDGRSVLTRGGDDTVKLWDLRSFKKPLATRSGLTTLYPATNAVFSPDEKYILTGVGASSKGGHGKLLFLSRDGLEVTKELEMETTPVKVLWHSKINQIVTGLANGSVNVLYSPVTSLNGAKLLLAKGAPKKRTIEDLSDALAAPSILTPHALPMFRDGEGIVGGTKRKREKDRMDPRKSRRPELPVTGPGRGGRVGASATQHVVQNLVRDTTRDEDPREALLRYAKLAEDDPQWTGAWRQNQPKPVFADVPNDEDEENPPPTGNVPAVTDPEAPAAPPNGTPDNDVIPNIDEFTQHESDARHEPVVAKVEPAHLAARSDSTCVEIATPVDPDPASIPVSVPSGTPPPEISEDIKMDEEVSEKQTVVTNGVATNGVESEVVTNGVNGIHHSNGDVDMESAPTNGRAHSHDTPAADSVEGDSPMAAPDSAGPSTTYTTPNDLSSPRDHPNPEADEDDAKPPPAKRARKFSDADQASMANTASPPPITASSVQTNGDTPMASPAPIPPTPSAGGPSTISVAQHRFCLSTIRQLKKLKDAGPFLHPVDPIALNVPHYPTIIKNPMDLGTIERKLQSSNPAKPDPNLNNPRYLGADEFISDVRLVFSNSITFNGPEHPVSISGKHVESVFDKQIKQLPAPAEIKPPVVKKVATPPPPPPPPKKASSVRRASTSVPVIRRNEVEQATARPKREIHPPPPKDLPYADAPKKMRKVKTIKNDGTADQLKFCAKLLQDLHRKQHWAAASAFYEPVDPIKLDIPTYYKVIKKPMDMATMRKKLENHEYPTAIKFFDDFKLMIRNCFTFNPPGTPVNQAGIDLQRLFDEKWKSLPPLHEGSEEEEEEEEEEDSEEERARARRIANMEAQIESMRGNILALKSKPPVKEKKKKEKKEKAPAASTSKASTSRANKSASATNGTTKRKGKKQMQEDDVLSFDQKKDLSEAITKLDGQKLEKVIQIIHEGVPEIRDSTEEIELEIDLLPVHVLTKLYNFVLRPLRQPPAKRNRTGKGTGTGGLKRKSMDEDVEAEKIRQLEERMRLFDQTGSGGPLPPPPVATGRHGHDSEHSSDSSSGSDSSGSESE</sequence>
<name>A0ACB8A4U7_9AGAM</name>
<accession>A0ACB8A4U7</accession>
<proteinExistence type="predicted"/>
<organism evidence="1 2">
    <name type="scientific">Hygrophoropsis aurantiaca</name>
    <dbReference type="NCBI Taxonomy" id="72124"/>
    <lineage>
        <taxon>Eukaryota</taxon>
        <taxon>Fungi</taxon>
        <taxon>Dikarya</taxon>
        <taxon>Basidiomycota</taxon>
        <taxon>Agaricomycotina</taxon>
        <taxon>Agaricomycetes</taxon>
        <taxon>Agaricomycetidae</taxon>
        <taxon>Boletales</taxon>
        <taxon>Coniophorineae</taxon>
        <taxon>Hygrophoropsidaceae</taxon>
        <taxon>Hygrophoropsis</taxon>
    </lineage>
</organism>
<keyword evidence="2" id="KW-1185">Reference proteome</keyword>
<protein>
    <submittedName>
        <fullName evidence="1">Uncharacterized protein</fullName>
    </submittedName>
</protein>
<evidence type="ECO:0000313" key="2">
    <source>
        <dbReference type="Proteomes" id="UP000790377"/>
    </source>
</evidence>
<reference evidence="1" key="1">
    <citation type="journal article" date="2021" name="New Phytol.">
        <title>Evolutionary innovations through gain and loss of genes in the ectomycorrhizal Boletales.</title>
        <authorList>
            <person name="Wu G."/>
            <person name="Miyauchi S."/>
            <person name="Morin E."/>
            <person name="Kuo A."/>
            <person name="Drula E."/>
            <person name="Varga T."/>
            <person name="Kohler A."/>
            <person name="Feng B."/>
            <person name="Cao Y."/>
            <person name="Lipzen A."/>
            <person name="Daum C."/>
            <person name="Hundley H."/>
            <person name="Pangilinan J."/>
            <person name="Johnson J."/>
            <person name="Barry K."/>
            <person name="LaButti K."/>
            <person name="Ng V."/>
            <person name="Ahrendt S."/>
            <person name="Min B."/>
            <person name="Choi I.G."/>
            <person name="Park H."/>
            <person name="Plett J.M."/>
            <person name="Magnuson J."/>
            <person name="Spatafora J.W."/>
            <person name="Nagy L.G."/>
            <person name="Henrissat B."/>
            <person name="Grigoriev I.V."/>
            <person name="Yang Z.L."/>
            <person name="Xu J."/>
            <person name="Martin F.M."/>
        </authorList>
    </citation>
    <scope>NUCLEOTIDE SEQUENCE</scope>
    <source>
        <strain evidence="1">ATCC 28755</strain>
    </source>
</reference>
<evidence type="ECO:0000313" key="1">
    <source>
        <dbReference type="EMBL" id="KAH7908264.1"/>
    </source>
</evidence>